<organism evidence="2 4">
    <name type="scientific">Pseudoalteromonas ruthenica</name>
    <dbReference type="NCBI Taxonomy" id="151081"/>
    <lineage>
        <taxon>Bacteria</taxon>
        <taxon>Pseudomonadati</taxon>
        <taxon>Pseudomonadota</taxon>
        <taxon>Gammaproteobacteria</taxon>
        <taxon>Alteromonadales</taxon>
        <taxon>Pseudoalteromonadaceae</taxon>
        <taxon>Pseudoalteromonas</taxon>
    </lineage>
</organism>
<dbReference type="PANTHER" id="PTHR33371:SF4">
    <property type="entry name" value="INTERMEMBRANE PHOSPHOLIPID TRANSPORT SYSTEM BINDING PROTEIN MLAD"/>
    <property type="match status" value="1"/>
</dbReference>
<dbReference type="GeneID" id="58227237"/>
<dbReference type="OrthoDB" id="9788420at2"/>
<feature type="domain" description="Mce/MlaD" evidence="1">
    <location>
        <begin position="39"/>
        <end position="117"/>
    </location>
</feature>
<reference evidence="3 5" key="2">
    <citation type="submission" date="2017-12" db="EMBL/GenBank/DDBJ databases">
        <authorList>
            <person name="Paulsen S."/>
            <person name="Gram L.K."/>
        </authorList>
    </citation>
    <scope>NUCLEOTIDE SEQUENCE [LARGE SCALE GENOMIC DNA]</scope>
    <source>
        <strain evidence="3 5">S2897</strain>
    </source>
</reference>
<keyword evidence="4" id="KW-1185">Reference proteome</keyword>
<evidence type="ECO:0000313" key="4">
    <source>
        <dbReference type="Proteomes" id="UP000033664"/>
    </source>
</evidence>
<evidence type="ECO:0000313" key="2">
    <source>
        <dbReference type="EMBL" id="KJZ01728.1"/>
    </source>
</evidence>
<dbReference type="Pfam" id="PF02470">
    <property type="entry name" value="MlaD"/>
    <property type="match status" value="1"/>
</dbReference>
<evidence type="ECO:0000313" key="3">
    <source>
        <dbReference type="EMBL" id="TMP86149.1"/>
    </source>
</evidence>
<dbReference type="STRING" id="151081.TW72_01910"/>
<protein>
    <submittedName>
        <fullName evidence="2">Organic solvent ABC transporter</fullName>
    </submittedName>
    <submittedName>
        <fullName evidence="3">Outer membrane lipid asymmetry maintenance protein MlaD</fullName>
    </submittedName>
</protein>
<dbReference type="AlphaFoldDB" id="A0A0F4PTV0"/>
<evidence type="ECO:0000313" key="5">
    <source>
        <dbReference type="Proteomes" id="UP000305874"/>
    </source>
</evidence>
<dbReference type="InterPro" id="IPR003399">
    <property type="entry name" value="Mce/MlaD"/>
</dbReference>
<dbReference type="InterPro" id="IPR030970">
    <property type="entry name" value="ABC_MlaD"/>
</dbReference>
<reference evidence="2 4" key="1">
    <citation type="journal article" date="2015" name="BMC Genomics">
        <title>Genome mining reveals unlocked bioactive potential of marine Gram-negative bacteria.</title>
        <authorList>
            <person name="Machado H."/>
            <person name="Sonnenschein E.C."/>
            <person name="Melchiorsen J."/>
            <person name="Gram L."/>
        </authorList>
    </citation>
    <scope>NUCLEOTIDE SEQUENCE [LARGE SCALE GENOMIC DNA]</scope>
    <source>
        <strain evidence="2 4">S3137</strain>
    </source>
</reference>
<name>A0A0F4PTV0_9GAMM</name>
<reference evidence="3" key="4">
    <citation type="submission" date="2019-09" db="EMBL/GenBank/DDBJ databases">
        <title>Co-occurence of chitin degradation, pigmentation and bioactivity in marine Pseudoalteromonas.</title>
        <authorList>
            <person name="Sonnenschein E.C."/>
            <person name="Bech P.K."/>
        </authorList>
    </citation>
    <scope>NUCLEOTIDE SEQUENCE</scope>
    <source>
        <strain evidence="3">S2897</strain>
    </source>
</reference>
<gene>
    <name evidence="3" type="primary">mlaD</name>
    <name evidence="3" type="ORF">CWC05_14390</name>
    <name evidence="2" type="ORF">TW72_01910</name>
</gene>
<dbReference type="Proteomes" id="UP000305874">
    <property type="component" value="Unassembled WGS sequence"/>
</dbReference>
<dbReference type="InterPro" id="IPR052336">
    <property type="entry name" value="MlaD_Phospholipid_Transporter"/>
</dbReference>
<dbReference type="PATRIC" id="fig|151081.8.peg.1562"/>
<dbReference type="RefSeq" id="WP_022945560.1">
    <property type="nucleotide sequence ID" value="NZ_CP023396.1"/>
</dbReference>
<dbReference type="EMBL" id="JXXZ01000002">
    <property type="protein sequence ID" value="KJZ01728.1"/>
    <property type="molecule type" value="Genomic_DNA"/>
</dbReference>
<dbReference type="PANTHER" id="PTHR33371">
    <property type="entry name" value="INTERMEMBRANE PHOSPHOLIPID TRANSPORT SYSTEM BINDING PROTEIN MLAD-RELATED"/>
    <property type="match status" value="1"/>
</dbReference>
<dbReference type="EMBL" id="PNCG01000015">
    <property type="protein sequence ID" value="TMP86149.1"/>
    <property type="molecule type" value="Genomic_DNA"/>
</dbReference>
<dbReference type="NCBIfam" id="TIGR04430">
    <property type="entry name" value="OM_asym_MlaD"/>
    <property type="match status" value="1"/>
</dbReference>
<accession>A0A0F4PTV0</accession>
<dbReference type="eggNOG" id="COG1463">
    <property type="taxonomic scope" value="Bacteria"/>
</dbReference>
<dbReference type="GO" id="GO:0005543">
    <property type="term" value="F:phospholipid binding"/>
    <property type="evidence" value="ECO:0007669"/>
    <property type="project" value="TreeGrafter"/>
</dbReference>
<reference evidence="5" key="3">
    <citation type="submission" date="2019-06" db="EMBL/GenBank/DDBJ databases">
        <title>Co-occurence of chitin degradation, pigmentation and bioactivity in marine Pseudoalteromonas.</title>
        <authorList>
            <person name="Sonnenschein E.C."/>
            <person name="Bech P.K."/>
        </authorList>
    </citation>
    <scope>NUCLEOTIDE SEQUENCE [LARGE SCALE GENOMIC DNA]</scope>
    <source>
        <strain evidence="5">S2897</strain>
    </source>
</reference>
<dbReference type="Proteomes" id="UP000033664">
    <property type="component" value="Unassembled WGS sequence"/>
</dbReference>
<evidence type="ECO:0000259" key="1">
    <source>
        <dbReference type="Pfam" id="PF02470"/>
    </source>
</evidence>
<comment type="caution">
    <text evidence="2">The sequence shown here is derived from an EMBL/GenBank/DDBJ whole genome shotgun (WGS) entry which is preliminary data.</text>
</comment>
<dbReference type="GO" id="GO:0005548">
    <property type="term" value="F:phospholipid transporter activity"/>
    <property type="evidence" value="ECO:0007669"/>
    <property type="project" value="TreeGrafter"/>
</dbReference>
<sequence>MNSRKIEILVGFFVTLGVAALAILALKVANAGLAGSNGTYSLQAKFENIGSLKTRAPIKVGGVVVGRVEGIQVHPSEFVPVVEMAIDNQYECKFSDATSVSILTSGILGEQYLGISPVIASDSAQQSCLGNEVAQAQSEDELSIDAVFGVQTKALKDGDMITDTKSALVLEELIGQFLFNQSSE</sequence>
<proteinExistence type="predicted"/>